<dbReference type="EMBL" id="JAGFNS010000033">
    <property type="protein sequence ID" value="MBO3742966.1"/>
    <property type="molecule type" value="Genomic_DNA"/>
</dbReference>
<organism evidence="2 3">
    <name type="scientific">Actinoplanes flavus</name>
    <dbReference type="NCBI Taxonomy" id="2820290"/>
    <lineage>
        <taxon>Bacteria</taxon>
        <taxon>Bacillati</taxon>
        <taxon>Actinomycetota</taxon>
        <taxon>Actinomycetes</taxon>
        <taxon>Micromonosporales</taxon>
        <taxon>Micromonosporaceae</taxon>
        <taxon>Actinoplanes</taxon>
    </lineage>
</organism>
<dbReference type="InterPro" id="IPR050266">
    <property type="entry name" value="AB_hydrolase_sf"/>
</dbReference>
<proteinExistence type="predicted"/>
<dbReference type="PRINTS" id="PR00111">
    <property type="entry name" value="ABHYDROLASE"/>
</dbReference>
<evidence type="ECO:0000313" key="2">
    <source>
        <dbReference type="EMBL" id="MBO3742966.1"/>
    </source>
</evidence>
<keyword evidence="3" id="KW-1185">Reference proteome</keyword>
<gene>
    <name evidence="2" type="ORF">J5X75_36220</name>
</gene>
<reference evidence="2 3" key="1">
    <citation type="submission" date="2021-03" db="EMBL/GenBank/DDBJ databases">
        <title>Actinoplanes flavus sp. nov., a novel actinomycete isolated from Coconut Palm rhizosphere soil.</title>
        <authorList>
            <person name="Luo X."/>
        </authorList>
    </citation>
    <scope>NUCLEOTIDE SEQUENCE [LARGE SCALE GENOMIC DNA]</scope>
    <source>
        <strain evidence="2 3">NEAU-H7</strain>
    </source>
</reference>
<evidence type="ECO:0000259" key="1">
    <source>
        <dbReference type="Pfam" id="PF00561"/>
    </source>
</evidence>
<feature type="domain" description="AB hydrolase-1" evidence="1">
    <location>
        <begin position="21"/>
        <end position="261"/>
    </location>
</feature>
<dbReference type="GO" id="GO:0016787">
    <property type="term" value="F:hydrolase activity"/>
    <property type="evidence" value="ECO:0007669"/>
    <property type="project" value="UniProtKB-KW"/>
</dbReference>
<accession>A0ABS3UWK3</accession>
<dbReference type="SUPFAM" id="SSF53474">
    <property type="entry name" value="alpha/beta-Hydrolases"/>
    <property type="match status" value="1"/>
</dbReference>
<dbReference type="Pfam" id="PF00561">
    <property type="entry name" value="Abhydrolase_1"/>
    <property type="match status" value="1"/>
</dbReference>
<dbReference type="Gene3D" id="3.40.50.1820">
    <property type="entry name" value="alpha/beta hydrolase"/>
    <property type="match status" value="1"/>
</dbReference>
<protein>
    <submittedName>
        <fullName evidence="2">Alpha/beta fold hydrolase</fullName>
    </submittedName>
</protein>
<dbReference type="InterPro" id="IPR029058">
    <property type="entry name" value="AB_hydrolase_fold"/>
</dbReference>
<dbReference type="RefSeq" id="WP_208472120.1">
    <property type="nucleotide sequence ID" value="NZ_JAGFNS010000033.1"/>
</dbReference>
<name>A0ABS3UWK3_9ACTN</name>
<evidence type="ECO:0000313" key="3">
    <source>
        <dbReference type="Proteomes" id="UP000679690"/>
    </source>
</evidence>
<comment type="caution">
    <text evidence="2">The sequence shown here is derived from an EMBL/GenBank/DDBJ whole genome shotgun (WGS) entry which is preliminary data.</text>
</comment>
<dbReference type="PANTHER" id="PTHR43798">
    <property type="entry name" value="MONOACYLGLYCEROL LIPASE"/>
    <property type="match status" value="1"/>
</dbReference>
<dbReference type="InterPro" id="IPR000073">
    <property type="entry name" value="AB_hydrolase_1"/>
</dbReference>
<sequence>MPVADLPAGRLRYQDSGTGLPVVFLHGALQDGRVWAPLLRALGPGLRCLVPDLPLGGHTLPMPADADRSAEGVADLVAAFVDHLGTGPVTLIGNDTGGAIAQLLVARHPDRVARLVLTSCEAFDNVPPPIFRAMPPAARLGVLSALLVPLRLRAVRRLPVGFGALTRGPLPDDLVSSWMVAYFTDRGVRRDAARFLGSLHRRLLTDREAQLRRFDRLVLVVWGADDRLFPPQHAHRLARLFPDARVELVAGSRTWLMIDRPDRTAALLRDFIVQRR</sequence>
<dbReference type="Proteomes" id="UP000679690">
    <property type="component" value="Unassembled WGS sequence"/>
</dbReference>
<keyword evidence="2" id="KW-0378">Hydrolase</keyword>